<evidence type="ECO:0000313" key="1">
    <source>
        <dbReference type="EMBL" id="CAG8423175.1"/>
    </source>
</evidence>
<organism evidence="1 2">
    <name type="scientific">Penicillium salamii</name>
    <dbReference type="NCBI Taxonomy" id="1612424"/>
    <lineage>
        <taxon>Eukaryota</taxon>
        <taxon>Fungi</taxon>
        <taxon>Dikarya</taxon>
        <taxon>Ascomycota</taxon>
        <taxon>Pezizomycotina</taxon>
        <taxon>Eurotiomycetes</taxon>
        <taxon>Eurotiomycetidae</taxon>
        <taxon>Eurotiales</taxon>
        <taxon>Aspergillaceae</taxon>
        <taxon>Penicillium</taxon>
    </lineage>
</organism>
<sequence length="50" mass="6080">MININKRITHIIQKINRQPQQHPNLIKKRASLYTNKTKLQKKLLQKFKKD</sequence>
<evidence type="ECO:0000313" key="2">
    <source>
        <dbReference type="Proteomes" id="UP001152649"/>
    </source>
</evidence>
<name>A0A9W4K0A2_9EURO</name>
<dbReference type="EMBL" id="CAJVPG010000444">
    <property type="protein sequence ID" value="CAG8423175.1"/>
    <property type="molecule type" value="Genomic_DNA"/>
</dbReference>
<proteinExistence type="predicted"/>
<dbReference type="AlphaFoldDB" id="A0A9W4K0A2"/>
<gene>
    <name evidence="1" type="ORF">PSALAMII_LOCUS10116</name>
</gene>
<keyword evidence="2" id="KW-1185">Reference proteome</keyword>
<protein>
    <submittedName>
        <fullName evidence="1">Uncharacterized protein</fullName>
    </submittedName>
</protein>
<dbReference type="Proteomes" id="UP001152649">
    <property type="component" value="Unassembled WGS sequence"/>
</dbReference>
<comment type="caution">
    <text evidence="1">The sequence shown here is derived from an EMBL/GenBank/DDBJ whole genome shotgun (WGS) entry which is preliminary data.</text>
</comment>
<accession>A0A9W4K0A2</accession>
<reference evidence="1" key="1">
    <citation type="submission" date="2021-07" db="EMBL/GenBank/DDBJ databases">
        <authorList>
            <person name="Branca A.L. A."/>
        </authorList>
    </citation>
    <scope>NUCLEOTIDE SEQUENCE</scope>
</reference>
<dbReference type="OrthoDB" id="4779287at2759"/>